<dbReference type="GeneID" id="30027927"/>
<gene>
    <name evidence="3" type="ORF">METBIDRAFT_202646</name>
</gene>
<feature type="compositionally biased region" description="Basic and acidic residues" evidence="1">
    <location>
        <begin position="106"/>
        <end position="149"/>
    </location>
</feature>
<keyword evidence="4" id="KW-1185">Reference proteome</keyword>
<accession>A0A1A0H9W2</accession>
<reference evidence="3 4" key="1">
    <citation type="submission" date="2016-05" db="EMBL/GenBank/DDBJ databases">
        <title>Comparative genomics of biotechnologically important yeasts.</title>
        <authorList>
            <consortium name="DOE Joint Genome Institute"/>
            <person name="Riley R."/>
            <person name="Haridas S."/>
            <person name="Wolfe K.H."/>
            <person name="Lopes M.R."/>
            <person name="Hittinger C.T."/>
            <person name="Goker M."/>
            <person name="Salamov A."/>
            <person name="Wisecaver J."/>
            <person name="Long T.M."/>
            <person name="Aerts A.L."/>
            <person name="Barry K."/>
            <person name="Choi C."/>
            <person name="Clum A."/>
            <person name="Coughlan A.Y."/>
            <person name="Deshpande S."/>
            <person name="Douglass A.P."/>
            <person name="Hanson S.J."/>
            <person name="Klenk H.-P."/>
            <person name="LaButti K."/>
            <person name="Lapidus A."/>
            <person name="Lindquist E."/>
            <person name="Lipzen A."/>
            <person name="Meier-kolthoff J.P."/>
            <person name="Ohm R.A."/>
            <person name="Otillar R.P."/>
            <person name="Pangilinan J."/>
            <person name="Peng Y."/>
            <person name="Rokas A."/>
            <person name="Rosa C.A."/>
            <person name="Scheuner C."/>
            <person name="Sibirny A.A."/>
            <person name="Slot J.C."/>
            <person name="Stielow J.B."/>
            <person name="Sun H."/>
            <person name="Kurtzman C.P."/>
            <person name="Blackwell M."/>
            <person name="Grigoriev I.V."/>
            <person name="Jeffries T.W."/>
        </authorList>
    </citation>
    <scope>NUCLEOTIDE SEQUENCE [LARGE SCALE GENOMIC DNA]</scope>
    <source>
        <strain evidence="3 4">NRRL YB-4993</strain>
    </source>
</reference>
<organism evidence="3 4">
    <name type="scientific">Metschnikowia bicuspidata var. bicuspidata NRRL YB-4993</name>
    <dbReference type="NCBI Taxonomy" id="869754"/>
    <lineage>
        <taxon>Eukaryota</taxon>
        <taxon>Fungi</taxon>
        <taxon>Dikarya</taxon>
        <taxon>Ascomycota</taxon>
        <taxon>Saccharomycotina</taxon>
        <taxon>Pichiomycetes</taxon>
        <taxon>Metschnikowiaceae</taxon>
        <taxon>Metschnikowia</taxon>
    </lineage>
</organism>
<proteinExistence type="predicted"/>
<feature type="region of interest" description="Disordered" evidence="1">
    <location>
        <begin position="1"/>
        <end position="35"/>
    </location>
</feature>
<evidence type="ECO:0000256" key="1">
    <source>
        <dbReference type="SAM" id="MobiDB-lite"/>
    </source>
</evidence>
<feature type="transmembrane region" description="Helical" evidence="2">
    <location>
        <begin position="183"/>
        <end position="200"/>
    </location>
</feature>
<name>A0A1A0H9W2_9ASCO</name>
<keyword evidence="2" id="KW-0472">Membrane</keyword>
<dbReference type="Proteomes" id="UP000092555">
    <property type="component" value="Unassembled WGS sequence"/>
</dbReference>
<comment type="caution">
    <text evidence="3">The sequence shown here is derived from an EMBL/GenBank/DDBJ whole genome shotgun (WGS) entry which is preliminary data.</text>
</comment>
<evidence type="ECO:0000313" key="4">
    <source>
        <dbReference type="Proteomes" id="UP000092555"/>
    </source>
</evidence>
<sequence length="201" mass="22283">MGRSKVEPQSCKVEVDKTEAVNPKKKNKSKMKPQGCKSKMLRSSVKPQSWQSLRRDLSCMIEAGTIPGLLGRVWRGGLLFFFWLLVASQNDGVWSGDPDGQARGYEPAEHTRIAPEKTESKTERSQKNRKLKDKEKHNQETKIAGRTDPDSQTSGCAGPQRPSKQGVYLAGPICGGSPGLPDFSLFFWGFLFCSLVSLFFG</sequence>
<protein>
    <submittedName>
        <fullName evidence="3">Uncharacterized protein</fullName>
    </submittedName>
</protein>
<dbReference type="AlphaFoldDB" id="A0A1A0H9W2"/>
<keyword evidence="2" id="KW-0812">Transmembrane</keyword>
<dbReference type="RefSeq" id="XP_018711185.1">
    <property type="nucleotide sequence ID" value="XM_018854951.1"/>
</dbReference>
<feature type="region of interest" description="Disordered" evidence="1">
    <location>
        <begin position="97"/>
        <end position="161"/>
    </location>
</feature>
<dbReference type="EMBL" id="LXTC01000004">
    <property type="protein sequence ID" value="OBA20663.1"/>
    <property type="molecule type" value="Genomic_DNA"/>
</dbReference>
<evidence type="ECO:0000256" key="2">
    <source>
        <dbReference type="SAM" id="Phobius"/>
    </source>
</evidence>
<keyword evidence="2" id="KW-1133">Transmembrane helix</keyword>
<evidence type="ECO:0000313" key="3">
    <source>
        <dbReference type="EMBL" id="OBA20663.1"/>
    </source>
</evidence>